<evidence type="ECO:0000313" key="5">
    <source>
        <dbReference type="Proteomes" id="UP000828390"/>
    </source>
</evidence>
<dbReference type="PANTHER" id="PTHR23048">
    <property type="entry name" value="MYOSIN LIGHT CHAIN 1, 3"/>
    <property type="match status" value="1"/>
</dbReference>
<dbReference type="SMART" id="SM00054">
    <property type="entry name" value="EFh"/>
    <property type="match status" value="3"/>
</dbReference>
<dbReference type="InterPro" id="IPR050230">
    <property type="entry name" value="CALM/Myosin/TropC-like"/>
</dbReference>
<dbReference type="EMBL" id="JAIWYP010000008">
    <property type="protein sequence ID" value="KAH3782804.1"/>
    <property type="molecule type" value="Genomic_DNA"/>
</dbReference>
<dbReference type="InterPro" id="IPR011992">
    <property type="entry name" value="EF-hand-dom_pair"/>
</dbReference>
<dbReference type="PANTHER" id="PTHR23048:SF0">
    <property type="entry name" value="CALMODULIN LIKE 3"/>
    <property type="match status" value="1"/>
</dbReference>
<dbReference type="Gene3D" id="1.10.238.10">
    <property type="entry name" value="EF-hand"/>
    <property type="match status" value="2"/>
</dbReference>
<dbReference type="GO" id="GO:0005509">
    <property type="term" value="F:calcium ion binding"/>
    <property type="evidence" value="ECO:0007669"/>
    <property type="project" value="InterPro"/>
</dbReference>
<dbReference type="GO" id="GO:0016460">
    <property type="term" value="C:myosin II complex"/>
    <property type="evidence" value="ECO:0007669"/>
    <property type="project" value="TreeGrafter"/>
</dbReference>
<keyword evidence="1" id="KW-0677">Repeat</keyword>
<feature type="domain" description="EF-hand" evidence="3">
    <location>
        <begin position="167"/>
        <end position="202"/>
    </location>
</feature>
<dbReference type="PROSITE" id="PS50222">
    <property type="entry name" value="EF_HAND_2"/>
    <property type="match status" value="1"/>
</dbReference>
<dbReference type="PROSITE" id="PS00018">
    <property type="entry name" value="EF_HAND_1"/>
    <property type="match status" value="1"/>
</dbReference>
<proteinExistence type="predicted"/>
<accession>A0A9D4ENP1</accession>
<dbReference type="InterPro" id="IPR002048">
    <property type="entry name" value="EF_hand_dom"/>
</dbReference>
<sequence length="240" mass="27190">MDGSSADVERIISCLFWTDMDVNANGRVSVNEVGRCLRQQGLQVSNFAILRIVSDGQTPECEMDHDTFVAVKDKLLIELANQTPLKPEERLRKYKAHYLDLWREHSGSKDETGEIPVSELTSVVFSECNPTQELLDALKELKSDGSESLNFEEFCEMLENLPRSGMIDESALLKAFQMEDVDGSGYISRTQLYQLLIENGSDPLSKEDVDEMMEDCGVGDRFKYSDWVQRVITIKSQSEK</sequence>
<keyword evidence="2" id="KW-0106">Calcium</keyword>
<dbReference type="FunFam" id="1.10.238.10:FF:000178">
    <property type="entry name" value="Calmodulin-2 A"/>
    <property type="match status" value="1"/>
</dbReference>
<evidence type="ECO:0000313" key="4">
    <source>
        <dbReference type="EMBL" id="KAH3782804.1"/>
    </source>
</evidence>
<keyword evidence="5" id="KW-1185">Reference proteome</keyword>
<protein>
    <recommendedName>
        <fullName evidence="3">EF-hand domain-containing protein</fullName>
    </recommendedName>
</protein>
<dbReference type="SUPFAM" id="SSF47473">
    <property type="entry name" value="EF-hand"/>
    <property type="match status" value="1"/>
</dbReference>
<reference evidence="4" key="2">
    <citation type="submission" date="2020-11" db="EMBL/GenBank/DDBJ databases">
        <authorList>
            <person name="McCartney M.A."/>
            <person name="Auch B."/>
            <person name="Kono T."/>
            <person name="Mallez S."/>
            <person name="Becker A."/>
            <person name="Gohl D.M."/>
            <person name="Silverstein K.A.T."/>
            <person name="Koren S."/>
            <person name="Bechman K.B."/>
            <person name="Herman A."/>
            <person name="Abrahante J.E."/>
            <person name="Garbe J."/>
        </authorList>
    </citation>
    <scope>NUCLEOTIDE SEQUENCE</scope>
    <source>
        <strain evidence="4">Duluth1</strain>
        <tissue evidence="4">Whole animal</tissue>
    </source>
</reference>
<evidence type="ECO:0000256" key="1">
    <source>
        <dbReference type="ARBA" id="ARBA00022737"/>
    </source>
</evidence>
<gene>
    <name evidence="4" type="ORF">DPMN_160724</name>
</gene>
<comment type="caution">
    <text evidence="4">The sequence shown here is derived from an EMBL/GenBank/DDBJ whole genome shotgun (WGS) entry which is preliminary data.</text>
</comment>
<evidence type="ECO:0000259" key="3">
    <source>
        <dbReference type="PROSITE" id="PS50222"/>
    </source>
</evidence>
<reference evidence="4" key="1">
    <citation type="journal article" date="2019" name="bioRxiv">
        <title>The Genome of the Zebra Mussel, Dreissena polymorpha: A Resource for Invasive Species Research.</title>
        <authorList>
            <person name="McCartney M.A."/>
            <person name="Auch B."/>
            <person name="Kono T."/>
            <person name="Mallez S."/>
            <person name="Zhang Y."/>
            <person name="Obille A."/>
            <person name="Becker A."/>
            <person name="Abrahante J.E."/>
            <person name="Garbe J."/>
            <person name="Badalamenti J.P."/>
            <person name="Herman A."/>
            <person name="Mangelson H."/>
            <person name="Liachko I."/>
            <person name="Sullivan S."/>
            <person name="Sone E.D."/>
            <person name="Koren S."/>
            <person name="Silverstein K.A.T."/>
            <person name="Beckman K.B."/>
            <person name="Gohl D.M."/>
        </authorList>
    </citation>
    <scope>NUCLEOTIDE SEQUENCE</scope>
    <source>
        <strain evidence="4">Duluth1</strain>
        <tissue evidence="4">Whole animal</tissue>
    </source>
</reference>
<organism evidence="4 5">
    <name type="scientific">Dreissena polymorpha</name>
    <name type="common">Zebra mussel</name>
    <name type="synonym">Mytilus polymorpha</name>
    <dbReference type="NCBI Taxonomy" id="45954"/>
    <lineage>
        <taxon>Eukaryota</taxon>
        <taxon>Metazoa</taxon>
        <taxon>Spiralia</taxon>
        <taxon>Lophotrochozoa</taxon>
        <taxon>Mollusca</taxon>
        <taxon>Bivalvia</taxon>
        <taxon>Autobranchia</taxon>
        <taxon>Heteroconchia</taxon>
        <taxon>Euheterodonta</taxon>
        <taxon>Imparidentia</taxon>
        <taxon>Neoheterodontei</taxon>
        <taxon>Myida</taxon>
        <taxon>Dreissenoidea</taxon>
        <taxon>Dreissenidae</taxon>
        <taxon>Dreissena</taxon>
    </lineage>
</organism>
<dbReference type="AlphaFoldDB" id="A0A9D4ENP1"/>
<evidence type="ECO:0000256" key="2">
    <source>
        <dbReference type="ARBA" id="ARBA00022837"/>
    </source>
</evidence>
<dbReference type="Proteomes" id="UP000828390">
    <property type="component" value="Unassembled WGS sequence"/>
</dbReference>
<dbReference type="InterPro" id="IPR018247">
    <property type="entry name" value="EF_Hand_1_Ca_BS"/>
</dbReference>
<name>A0A9D4ENP1_DREPO</name>